<dbReference type="GO" id="GO:0004864">
    <property type="term" value="F:protein phosphatase inhibitor activity"/>
    <property type="evidence" value="ECO:0007669"/>
    <property type="project" value="InterPro"/>
</dbReference>
<dbReference type="Pfam" id="PF04979">
    <property type="entry name" value="IPP-2"/>
    <property type="match status" value="1"/>
</dbReference>
<feature type="compositionally biased region" description="Acidic residues" evidence="1">
    <location>
        <begin position="171"/>
        <end position="181"/>
    </location>
</feature>
<dbReference type="InterPro" id="IPR007062">
    <property type="entry name" value="PPI-2"/>
</dbReference>
<feature type="region of interest" description="Disordered" evidence="1">
    <location>
        <begin position="58"/>
        <end position="96"/>
    </location>
</feature>
<evidence type="ECO:0000313" key="2">
    <source>
        <dbReference type="EMBL" id="CAG9276688.1"/>
    </source>
</evidence>
<feature type="region of interest" description="Disordered" evidence="1">
    <location>
        <begin position="1"/>
        <end position="28"/>
    </location>
</feature>
<organism evidence="2">
    <name type="scientific">Phaeodactylum tricornutum</name>
    <name type="common">Diatom</name>
    <dbReference type="NCBI Taxonomy" id="2850"/>
    <lineage>
        <taxon>Eukaryota</taxon>
        <taxon>Sar</taxon>
        <taxon>Stramenopiles</taxon>
        <taxon>Ochrophyta</taxon>
        <taxon>Bacillariophyta</taxon>
        <taxon>Bacillariophyceae</taxon>
        <taxon>Bacillariophycidae</taxon>
        <taxon>Naviculales</taxon>
        <taxon>Phaeodactylaceae</taxon>
        <taxon>Phaeodactylum</taxon>
    </lineage>
</organism>
<feature type="region of interest" description="Disordered" evidence="1">
    <location>
        <begin position="114"/>
        <end position="181"/>
    </location>
</feature>
<accession>A0A8J9SUE1</accession>
<evidence type="ECO:0008006" key="3">
    <source>
        <dbReference type="Google" id="ProtNLM"/>
    </source>
</evidence>
<feature type="compositionally biased region" description="Basic and acidic residues" evidence="1">
    <location>
        <begin position="58"/>
        <end position="69"/>
    </location>
</feature>
<dbReference type="GO" id="GO:0009966">
    <property type="term" value="P:regulation of signal transduction"/>
    <property type="evidence" value="ECO:0007669"/>
    <property type="project" value="InterPro"/>
</dbReference>
<evidence type="ECO:0000256" key="1">
    <source>
        <dbReference type="SAM" id="MobiDB-lite"/>
    </source>
</evidence>
<dbReference type="EMBL" id="OU594942">
    <property type="protein sequence ID" value="CAG9276688.1"/>
    <property type="molecule type" value="Genomic_DNA"/>
</dbReference>
<sequence>MDIDDQEPSAVDSNENVPSWSEDDLKQVKPALIKEPKRYKASKKKHLKWDEEVIEEHDQLRGTRMKIDEPNTPYTHYDSGAESDDSRRCKSPAGQKQVLSWDVLQTKLDSVAAVRDAYPSSPSSHAETDHSDVEEEHKKEMHRMEFEEHRKRHYNEMELVRKYRQENTDEKADEDVTDEES</sequence>
<proteinExistence type="predicted"/>
<dbReference type="PANTHER" id="PTHR12398:SF20">
    <property type="entry name" value="PROTEIN PHOSPHATASE 1 REGULATORY INHIBITOR SUBUNIT 2"/>
    <property type="match status" value="1"/>
</dbReference>
<dbReference type="AlphaFoldDB" id="A0A8J9SUE1"/>
<feature type="compositionally biased region" description="Basic and acidic residues" evidence="1">
    <location>
        <begin position="126"/>
        <end position="170"/>
    </location>
</feature>
<dbReference type="Proteomes" id="UP000836788">
    <property type="component" value="Chromosome 1"/>
</dbReference>
<name>A0A8J9SUE1_PHATR</name>
<gene>
    <name evidence="2" type="ORF">PTTT1_LOCUS1505</name>
</gene>
<protein>
    <recommendedName>
        <fullName evidence="3">Protein phosphatase inhibitor 2</fullName>
    </recommendedName>
</protein>
<reference evidence="2" key="1">
    <citation type="submission" date="2022-02" db="EMBL/GenBank/DDBJ databases">
        <authorList>
            <person name="Giguere J D."/>
        </authorList>
    </citation>
    <scope>NUCLEOTIDE SEQUENCE</scope>
    <source>
        <strain evidence="2">CCAP 1055/1</strain>
    </source>
</reference>
<dbReference type="PANTHER" id="PTHR12398">
    <property type="entry name" value="PROTEIN PHOSPHATASE INHIBITOR"/>
    <property type="match status" value="1"/>
</dbReference>